<keyword evidence="1" id="KW-0472">Membrane</keyword>
<evidence type="ECO:0000256" key="1">
    <source>
        <dbReference type="SAM" id="Phobius"/>
    </source>
</evidence>
<feature type="transmembrane region" description="Helical" evidence="1">
    <location>
        <begin position="111"/>
        <end position="130"/>
    </location>
</feature>
<evidence type="ECO:0000313" key="3">
    <source>
        <dbReference type="Proteomes" id="UP000292006"/>
    </source>
</evidence>
<organism evidence="2 3">
    <name type="scientific">Mycobacterium phage CRB2</name>
    <dbReference type="NCBI Taxonomy" id="2483623"/>
    <lineage>
        <taxon>Viruses</taxon>
        <taxon>Duplodnaviria</taxon>
        <taxon>Heunggongvirae</taxon>
        <taxon>Uroviricota</taxon>
        <taxon>Caudoviricetes</taxon>
        <taxon>Bclasvirinae</taxon>
        <taxon>Quesadillavirus</taxon>
        <taxon>Quesadillavirus CRB2</taxon>
    </lineage>
</organism>
<dbReference type="EMBL" id="MK059749">
    <property type="protein sequence ID" value="AYP69996.1"/>
    <property type="molecule type" value="Genomic_DNA"/>
</dbReference>
<reference evidence="2 3" key="1">
    <citation type="journal article" date="2019" name="PLoS ONE">
        <title>Mycobacteriophage CRB2 defines a new subcluster in mycobacteriophage classification.</title>
        <authorList>
            <person name="Suarez C.A."/>
            <person name="Franceschelli J.J."/>
            <person name="Morbidoni H.R."/>
        </authorList>
    </citation>
    <scope>NUCLEOTIDE SEQUENCE [LARGE SCALE GENOMIC DNA]</scope>
</reference>
<sequence length="146" mass="16867">MPLGLAIGYHLLGYAVLVLVIYTLAVMRIVRLINGDTILDRLRLIPARRAENAREAYQEAQALGQTARAELFKHSFHRWNKVLYFIGCPWCVSMWVAFSTVWIPLWFHDNWVARYFAIALAVSHLVGLFARFADTEEIEIEDDDDQ</sequence>
<evidence type="ECO:0000313" key="2">
    <source>
        <dbReference type="EMBL" id="AYP69996.1"/>
    </source>
</evidence>
<name>A0A455LLZ1_9CAUD</name>
<feature type="transmembrane region" description="Helical" evidence="1">
    <location>
        <begin position="12"/>
        <end position="33"/>
    </location>
</feature>
<gene>
    <name evidence="2" type="ORF">CRB2_10</name>
</gene>
<feature type="transmembrane region" description="Helical" evidence="1">
    <location>
        <begin position="82"/>
        <end position="105"/>
    </location>
</feature>
<proteinExistence type="predicted"/>
<dbReference type="InterPro" id="IPR010773">
    <property type="entry name" value="Mycophage_PG1_Gp7"/>
</dbReference>
<protein>
    <submittedName>
        <fullName evidence="2">Uncharacterized protein</fullName>
    </submittedName>
</protein>
<keyword evidence="1" id="KW-1133">Transmembrane helix</keyword>
<accession>A0A455LLZ1</accession>
<keyword evidence="1" id="KW-0812">Transmembrane</keyword>
<dbReference type="Pfam" id="PF07098">
    <property type="entry name" value="DUF1360"/>
    <property type="match status" value="1"/>
</dbReference>
<keyword evidence="3" id="KW-1185">Reference proteome</keyword>
<dbReference type="Proteomes" id="UP000292006">
    <property type="component" value="Segment"/>
</dbReference>